<accession>A0A2H3C707</accession>
<keyword evidence="2" id="KW-1185">Reference proteome</keyword>
<dbReference type="Proteomes" id="UP000218334">
    <property type="component" value="Unassembled WGS sequence"/>
</dbReference>
<proteinExistence type="predicted"/>
<sequence>MSVLYSLHAACVKLTAIHWHVDVSRAWSQTCRLDRLLFPQARGLTSNTKSLGFGSAVGNLDPSLRIIGMVARWMCGIGLSELSRKLREAVRDAR</sequence>
<evidence type="ECO:0000313" key="2">
    <source>
        <dbReference type="Proteomes" id="UP000218334"/>
    </source>
</evidence>
<protein>
    <submittedName>
        <fullName evidence="1">Uncharacterized protein</fullName>
    </submittedName>
</protein>
<organism evidence="1 2">
    <name type="scientific">Armillaria solidipes</name>
    <dbReference type="NCBI Taxonomy" id="1076256"/>
    <lineage>
        <taxon>Eukaryota</taxon>
        <taxon>Fungi</taxon>
        <taxon>Dikarya</taxon>
        <taxon>Basidiomycota</taxon>
        <taxon>Agaricomycotina</taxon>
        <taxon>Agaricomycetes</taxon>
        <taxon>Agaricomycetidae</taxon>
        <taxon>Agaricales</taxon>
        <taxon>Marasmiineae</taxon>
        <taxon>Physalacriaceae</taxon>
        <taxon>Armillaria</taxon>
    </lineage>
</organism>
<gene>
    <name evidence="1" type="ORF">ARMSODRAFT_58274</name>
</gene>
<dbReference type="EMBL" id="KZ293415">
    <property type="protein sequence ID" value="PBK78855.1"/>
    <property type="molecule type" value="Genomic_DNA"/>
</dbReference>
<reference evidence="2" key="1">
    <citation type="journal article" date="2017" name="Nat. Ecol. Evol.">
        <title>Genome expansion and lineage-specific genetic innovations in the forest pathogenic fungi Armillaria.</title>
        <authorList>
            <person name="Sipos G."/>
            <person name="Prasanna A.N."/>
            <person name="Walter M.C."/>
            <person name="O'Connor E."/>
            <person name="Balint B."/>
            <person name="Krizsan K."/>
            <person name="Kiss B."/>
            <person name="Hess J."/>
            <person name="Varga T."/>
            <person name="Slot J."/>
            <person name="Riley R."/>
            <person name="Boka B."/>
            <person name="Rigling D."/>
            <person name="Barry K."/>
            <person name="Lee J."/>
            <person name="Mihaltcheva S."/>
            <person name="LaButti K."/>
            <person name="Lipzen A."/>
            <person name="Waldron R."/>
            <person name="Moloney N.M."/>
            <person name="Sperisen C."/>
            <person name="Kredics L."/>
            <person name="Vagvoelgyi C."/>
            <person name="Patrignani A."/>
            <person name="Fitzpatrick D."/>
            <person name="Nagy I."/>
            <person name="Doyle S."/>
            <person name="Anderson J.B."/>
            <person name="Grigoriev I.V."/>
            <person name="Gueldener U."/>
            <person name="Muensterkoetter M."/>
            <person name="Nagy L.G."/>
        </authorList>
    </citation>
    <scope>NUCLEOTIDE SEQUENCE [LARGE SCALE GENOMIC DNA]</scope>
    <source>
        <strain evidence="2">28-4</strain>
    </source>
</reference>
<name>A0A2H3C707_9AGAR</name>
<evidence type="ECO:0000313" key="1">
    <source>
        <dbReference type="EMBL" id="PBK78855.1"/>
    </source>
</evidence>
<dbReference type="AlphaFoldDB" id="A0A2H3C707"/>